<dbReference type="EMBL" id="CP019606">
    <property type="protein sequence ID" value="AQP46249.1"/>
    <property type="molecule type" value="Genomic_DNA"/>
</dbReference>
<accession>A0A1Q2CJE4</accession>
<organism evidence="5 6">
    <name type="scientific">Tessaracoccus aquimaris</name>
    <dbReference type="NCBI Taxonomy" id="1332264"/>
    <lineage>
        <taxon>Bacteria</taxon>
        <taxon>Bacillati</taxon>
        <taxon>Actinomycetota</taxon>
        <taxon>Actinomycetes</taxon>
        <taxon>Propionibacteriales</taxon>
        <taxon>Propionibacteriaceae</taxon>
        <taxon>Tessaracoccus</taxon>
    </lineage>
</organism>
<evidence type="ECO:0000256" key="2">
    <source>
        <dbReference type="SAM" id="SignalP"/>
    </source>
</evidence>
<feature type="signal peptide" evidence="2">
    <location>
        <begin position="1"/>
        <end position="26"/>
    </location>
</feature>
<feature type="chain" id="PRO_5038727350" description="DUF3048 domain-containing protein" evidence="2">
    <location>
        <begin position="27"/>
        <end position="366"/>
    </location>
</feature>
<keyword evidence="2" id="KW-0732">Signal</keyword>
<dbReference type="InterPro" id="IPR021416">
    <property type="entry name" value="DUF3048_N"/>
</dbReference>
<proteinExistence type="predicted"/>
<keyword evidence="6" id="KW-1185">Reference proteome</keyword>
<feature type="compositionally biased region" description="Pro residues" evidence="1">
    <location>
        <begin position="41"/>
        <end position="51"/>
    </location>
</feature>
<name>A0A1Q2CJE4_9ACTN</name>
<dbReference type="KEGG" id="tes:BW730_00325"/>
<protein>
    <recommendedName>
        <fullName evidence="7">DUF3048 domain-containing protein</fullName>
    </recommendedName>
</protein>
<dbReference type="RefSeq" id="WP_077684565.1">
    <property type="nucleotide sequence ID" value="NZ_CP019606.1"/>
</dbReference>
<dbReference type="InterPro" id="IPR023158">
    <property type="entry name" value="YerB-like_sf"/>
</dbReference>
<feature type="region of interest" description="Disordered" evidence="1">
    <location>
        <begin position="21"/>
        <end position="65"/>
    </location>
</feature>
<dbReference type="PROSITE" id="PS51257">
    <property type="entry name" value="PROKAR_LIPOPROTEIN"/>
    <property type="match status" value="1"/>
</dbReference>
<dbReference type="Pfam" id="PF17479">
    <property type="entry name" value="DUF3048_C"/>
    <property type="match status" value="1"/>
</dbReference>
<dbReference type="Proteomes" id="UP000188145">
    <property type="component" value="Chromosome"/>
</dbReference>
<dbReference type="AlphaFoldDB" id="A0A1Q2CJE4"/>
<reference evidence="6" key="1">
    <citation type="submission" date="2017-02" db="EMBL/GenBank/DDBJ databases">
        <title>Tessaracoccus aquaemaris sp. nov., isolated from the intestine of a Korean rockfish, Sebastes schlegelii, in a marine aquaculture pond.</title>
        <authorList>
            <person name="Tak E.J."/>
            <person name="Bae J.-W."/>
        </authorList>
    </citation>
    <scope>NUCLEOTIDE SEQUENCE [LARGE SCALE GENOMIC DNA]</scope>
    <source>
        <strain evidence="6">NSG39</strain>
    </source>
</reference>
<feature type="domain" description="DUF3048" evidence="3">
    <location>
        <begin position="58"/>
        <end position="162"/>
    </location>
</feature>
<evidence type="ECO:0008006" key="7">
    <source>
        <dbReference type="Google" id="ProtNLM"/>
    </source>
</evidence>
<evidence type="ECO:0000256" key="1">
    <source>
        <dbReference type="SAM" id="MobiDB-lite"/>
    </source>
</evidence>
<gene>
    <name evidence="5" type="ORF">BW730_00325</name>
</gene>
<feature type="domain" description="DUF3048" evidence="4">
    <location>
        <begin position="238"/>
        <end position="354"/>
    </location>
</feature>
<dbReference type="Gene3D" id="3.50.90.10">
    <property type="entry name" value="YerB-like"/>
    <property type="match status" value="1"/>
</dbReference>
<evidence type="ECO:0000259" key="4">
    <source>
        <dbReference type="Pfam" id="PF17479"/>
    </source>
</evidence>
<dbReference type="Pfam" id="PF11258">
    <property type="entry name" value="DUF3048"/>
    <property type="match status" value="1"/>
</dbReference>
<sequence>MKVTRRSLLLSSVVLGVAGCSRPAETPTPSPTQAPTTPSVAPTPSPSPSPTPALRAPLTGLPATDPAALTRPAVAVKVPNLKVEQPQLGLNEADIVICAPNGDSSTRLCPIFHSRFAEAVGPVRSMRPADVPLLSPIFPVLGNTGASSWVNNYIEAHSERLEVMTYLDFKKTGAYSVDKARLYTAGGRTQYDRAIQAHPAKMAEIAEKAGAPGPYLTFALDAASSSAAGGAAATRVVIPYGPAHKYDMSYDYDEASGRYLRSQPWGEHVLADGTRVDVDSVLIVKAKWEYGKIWKGKGDPDPVIELIDAEGQFLYVHGGTSVAGTWRKGAIAEPFVFTTDAGAPLLVAPGRTWIELPRPTADVTLS</sequence>
<evidence type="ECO:0000259" key="3">
    <source>
        <dbReference type="Pfam" id="PF11258"/>
    </source>
</evidence>
<evidence type="ECO:0000313" key="6">
    <source>
        <dbReference type="Proteomes" id="UP000188145"/>
    </source>
</evidence>
<dbReference type="SUPFAM" id="SSF159774">
    <property type="entry name" value="YerB-like"/>
    <property type="match status" value="1"/>
</dbReference>
<dbReference type="InterPro" id="IPR035328">
    <property type="entry name" value="DUF3048_C"/>
</dbReference>
<evidence type="ECO:0000313" key="5">
    <source>
        <dbReference type="EMBL" id="AQP46249.1"/>
    </source>
</evidence>
<dbReference type="OrthoDB" id="9779102at2"/>